<evidence type="ECO:0000256" key="3">
    <source>
        <dbReference type="ARBA" id="ARBA00023163"/>
    </source>
</evidence>
<dbReference type="SUPFAM" id="SSF51182">
    <property type="entry name" value="RmlC-like cupins"/>
    <property type="match status" value="1"/>
</dbReference>
<keyword evidence="1" id="KW-0805">Transcription regulation</keyword>
<evidence type="ECO:0000259" key="4">
    <source>
        <dbReference type="PROSITE" id="PS01124"/>
    </source>
</evidence>
<organism evidence="5 6">
    <name type="scientific">Janthinobacterium fluminis</name>
    <dbReference type="NCBI Taxonomy" id="2987524"/>
    <lineage>
        <taxon>Bacteria</taxon>
        <taxon>Pseudomonadati</taxon>
        <taxon>Pseudomonadota</taxon>
        <taxon>Betaproteobacteria</taxon>
        <taxon>Burkholderiales</taxon>
        <taxon>Oxalobacteraceae</taxon>
        <taxon>Janthinobacterium</taxon>
    </lineage>
</organism>
<name>A0ABT5K2L2_9BURK</name>
<dbReference type="InterPro" id="IPR018060">
    <property type="entry name" value="HTH_AraC"/>
</dbReference>
<dbReference type="Gene3D" id="2.60.120.10">
    <property type="entry name" value="Jelly Rolls"/>
    <property type="match status" value="1"/>
</dbReference>
<dbReference type="PANTHER" id="PTHR11019:SF190">
    <property type="entry name" value="ARAC-FAMILY REGULATORY PROTEIN"/>
    <property type="match status" value="1"/>
</dbReference>
<keyword evidence="6" id="KW-1185">Reference proteome</keyword>
<gene>
    <name evidence="5" type="ORF">OIK44_16355</name>
</gene>
<feature type="domain" description="HTH araC/xylS-type" evidence="4">
    <location>
        <begin position="156"/>
        <end position="257"/>
    </location>
</feature>
<reference evidence="5 6" key="1">
    <citation type="submission" date="2022-10" db="EMBL/GenBank/DDBJ databases">
        <title>Janthinobacterium sp. hw3 Genome sequencing.</title>
        <authorList>
            <person name="Park S."/>
        </authorList>
    </citation>
    <scope>NUCLEOTIDE SEQUENCE [LARGE SCALE GENOMIC DNA]</scope>
    <source>
        <strain evidence="6">hw3</strain>
    </source>
</reference>
<dbReference type="InterPro" id="IPR014710">
    <property type="entry name" value="RmlC-like_jellyroll"/>
</dbReference>
<protein>
    <submittedName>
        <fullName evidence="5">Helix-turn-helix transcriptional regulator</fullName>
    </submittedName>
</protein>
<dbReference type="InterPro" id="IPR009057">
    <property type="entry name" value="Homeodomain-like_sf"/>
</dbReference>
<dbReference type="CDD" id="cd06124">
    <property type="entry name" value="cupin_NimR-like_N"/>
    <property type="match status" value="1"/>
</dbReference>
<keyword evidence="2" id="KW-0238">DNA-binding</keyword>
<dbReference type="InterPro" id="IPR011051">
    <property type="entry name" value="RmlC_Cupin_sf"/>
</dbReference>
<dbReference type="Proteomes" id="UP001221208">
    <property type="component" value="Unassembled WGS sequence"/>
</dbReference>
<dbReference type="Pfam" id="PF12833">
    <property type="entry name" value="HTH_18"/>
    <property type="match status" value="1"/>
</dbReference>
<evidence type="ECO:0000256" key="2">
    <source>
        <dbReference type="ARBA" id="ARBA00023125"/>
    </source>
</evidence>
<sequence length="264" mass="29140">MASNPHHPPVADALPYEIYFRIETYARARHFGSESHPWGQLNYCASGVMELKVAGQRYLSPPQYAVWIPPGTPHEATIRQNVAYHSAYIDAALCATLPARHCALELSPLLKAILADFAGRRVTTPASPADRRLAQVLLDQLRLAPPSSNYLPGSEDPVLAPLLEALRRQPGCPRTLADWAAQLHLTERTLARRCQRELGMSFGAWRQRQRYLAALPLLEQGQTVQAVALSLGYSTASAFIAMFRRHGGATPDRLRRGPQAPSAH</sequence>
<dbReference type="SUPFAM" id="SSF46689">
    <property type="entry name" value="Homeodomain-like"/>
    <property type="match status" value="1"/>
</dbReference>
<proteinExistence type="predicted"/>
<comment type="caution">
    <text evidence="5">The sequence shown here is derived from an EMBL/GenBank/DDBJ whole genome shotgun (WGS) entry which is preliminary data.</text>
</comment>
<evidence type="ECO:0000313" key="6">
    <source>
        <dbReference type="Proteomes" id="UP001221208"/>
    </source>
</evidence>
<dbReference type="EMBL" id="JAQQXR010000006">
    <property type="protein sequence ID" value="MDC8759154.1"/>
    <property type="molecule type" value="Genomic_DNA"/>
</dbReference>
<dbReference type="InterPro" id="IPR003313">
    <property type="entry name" value="AraC-bd"/>
</dbReference>
<accession>A0ABT5K2L2</accession>
<dbReference type="PANTHER" id="PTHR11019">
    <property type="entry name" value="HTH-TYPE TRANSCRIPTIONAL REGULATOR NIMR"/>
    <property type="match status" value="1"/>
</dbReference>
<dbReference type="Gene3D" id="1.10.10.60">
    <property type="entry name" value="Homeodomain-like"/>
    <property type="match status" value="1"/>
</dbReference>
<evidence type="ECO:0000313" key="5">
    <source>
        <dbReference type="EMBL" id="MDC8759154.1"/>
    </source>
</evidence>
<dbReference type="PROSITE" id="PS01124">
    <property type="entry name" value="HTH_ARAC_FAMILY_2"/>
    <property type="match status" value="1"/>
</dbReference>
<evidence type="ECO:0000256" key="1">
    <source>
        <dbReference type="ARBA" id="ARBA00023015"/>
    </source>
</evidence>
<keyword evidence="3" id="KW-0804">Transcription</keyword>
<dbReference type="RefSeq" id="WP_273672167.1">
    <property type="nucleotide sequence ID" value="NZ_JAQQXR010000006.1"/>
</dbReference>
<dbReference type="Pfam" id="PF02311">
    <property type="entry name" value="AraC_binding"/>
    <property type="match status" value="1"/>
</dbReference>
<dbReference type="SMART" id="SM00342">
    <property type="entry name" value="HTH_ARAC"/>
    <property type="match status" value="1"/>
</dbReference>